<accession>A0ABS1R4K0</accession>
<evidence type="ECO:0000313" key="6">
    <source>
        <dbReference type="EMBL" id="MBL1409210.1"/>
    </source>
</evidence>
<evidence type="ECO:0000256" key="3">
    <source>
        <dbReference type="ARBA" id="ARBA00022801"/>
    </source>
</evidence>
<keyword evidence="2" id="KW-0645">Protease</keyword>
<dbReference type="InterPro" id="IPR051202">
    <property type="entry name" value="Peptidase_C40"/>
</dbReference>
<dbReference type="RefSeq" id="WP_202102964.1">
    <property type="nucleotide sequence ID" value="NZ_JAERTY010000005.1"/>
</dbReference>
<evidence type="ECO:0000256" key="1">
    <source>
        <dbReference type="ARBA" id="ARBA00007074"/>
    </source>
</evidence>
<evidence type="ECO:0000256" key="4">
    <source>
        <dbReference type="ARBA" id="ARBA00022807"/>
    </source>
</evidence>
<keyword evidence="3" id="KW-0378">Hydrolase</keyword>
<dbReference type="PANTHER" id="PTHR47053">
    <property type="entry name" value="MUREIN DD-ENDOPEPTIDASE MEPH-RELATED"/>
    <property type="match status" value="1"/>
</dbReference>
<comment type="caution">
    <text evidence="6">The sequence shown here is derived from an EMBL/GenBank/DDBJ whole genome shotgun (WGS) entry which is preliminary data.</text>
</comment>
<proteinExistence type="inferred from homology"/>
<feature type="domain" description="NlpC/P60" evidence="5">
    <location>
        <begin position="119"/>
        <end position="248"/>
    </location>
</feature>
<organism evidence="6 7">
    <name type="scientific">Sphingobacterium faecale</name>
    <dbReference type="NCBI Taxonomy" id="2803775"/>
    <lineage>
        <taxon>Bacteria</taxon>
        <taxon>Pseudomonadati</taxon>
        <taxon>Bacteroidota</taxon>
        <taxon>Sphingobacteriia</taxon>
        <taxon>Sphingobacteriales</taxon>
        <taxon>Sphingobacteriaceae</taxon>
        <taxon>Sphingobacterium</taxon>
    </lineage>
</organism>
<dbReference type="Pfam" id="PF18348">
    <property type="entry name" value="SH3_16"/>
    <property type="match status" value="1"/>
</dbReference>
<evidence type="ECO:0000259" key="5">
    <source>
        <dbReference type="PROSITE" id="PS51935"/>
    </source>
</evidence>
<gene>
    <name evidence="6" type="ORF">JKG61_10640</name>
</gene>
<dbReference type="SUPFAM" id="SSF54001">
    <property type="entry name" value="Cysteine proteinases"/>
    <property type="match status" value="1"/>
</dbReference>
<dbReference type="Pfam" id="PF00877">
    <property type="entry name" value="NLPC_P60"/>
    <property type="match status" value="1"/>
</dbReference>
<dbReference type="EMBL" id="JAERTY010000005">
    <property type="protein sequence ID" value="MBL1409210.1"/>
    <property type="molecule type" value="Genomic_DNA"/>
</dbReference>
<dbReference type="PROSITE" id="PS51935">
    <property type="entry name" value="NLPC_P60"/>
    <property type="match status" value="1"/>
</dbReference>
<dbReference type="InterPro" id="IPR041382">
    <property type="entry name" value="SH3_16"/>
</dbReference>
<name>A0ABS1R4K0_9SPHI</name>
<protein>
    <submittedName>
        <fullName evidence="6">C40 family peptidase</fullName>
    </submittedName>
</protein>
<evidence type="ECO:0000313" key="7">
    <source>
        <dbReference type="Proteomes" id="UP000625283"/>
    </source>
</evidence>
<dbReference type="Gene3D" id="3.90.1720.10">
    <property type="entry name" value="endopeptidase domain like (from Nostoc punctiforme)"/>
    <property type="match status" value="1"/>
</dbReference>
<evidence type="ECO:0000256" key="2">
    <source>
        <dbReference type="ARBA" id="ARBA00022670"/>
    </source>
</evidence>
<sequence>MVLSACNLSILPLRAEASHRSEMVTQVLFGEAFEILEEGVDFDRIRLLDTSYEGWIQRHQSGQLATLQPTKHIIDLAGGKAHSTTHTVQLLHGTPVPSNSLQIGSELYTIEGTVREGTLDDFDIEFPKLIQHYNNSPYLWGGRSPYGIDCSGFSQVVYRHFGIALRRDAWQQAESGDTVNFLPEIKAGDLAFFDNEAGRITHVGVMIDNETIIHAAGRVRIDKMDTEGIFNAQQNKYTHKLRIVKRYF</sequence>
<dbReference type="PANTHER" id="PTHR47053:SF1">
    <property type="entry name" value="MUREIN DD-ENDOPEPTIDASE MEPH-RELATED"/>
    <property type="match status" value="1"/>
</dbReference>
<keyword evidence="7" id="KW-1185">Reference proteome</keyword>
<keyword evidence="4" id="KW-0788">Thiol protease</keyword>
<dbReference type="InterPro" id="IPR000064">
    <property type="entry name" value="NLP_P60_dom"/>
</dbReference>
<dbReference type="Gene3D" id="2.30.30.40">
    <property type="entry name" value="SH3 Domains"/>
    <property type="match status" value="1"/>
</dbReference>
<comment type="similarity">
    <text evidence="1">Belongs to the peptidase C40 family.</text>
</comment>
<dbReference type="InterPro" id="IPR038765">
    <property type="entry name" value="Papain-like_cys_pep_sf"/>
</dbReference>
<reference evidence="6 7" key="1">
    <citation type="submission" date="2021-01" db="EMBL/GenBank/DDBJ databases">
        <title>C459-1 draft genome sequence.</title>
        <authorList>
            <person name="Zhang X.-F."/>
        </authorList>
    </citation>
    <scope>NUCLEOTIDE SEQUENCE [LARGE SCALE GENOMIC DNA]</scope>
    <source>
        <strain evidence="7">C459-1</strain>
    </source>
</reference>
<dbReference type="Proteomes" id="UP000625283">
    <property type="component" value="Unassembled WGS sequence"/>
</dbReference>